<dbReference type="PANTHER" id="PTHR30055:SF226">
    <property type="entry name" value="HTH-TYPE TRANSCRIPTIONAL REGULATOR PKSA"/>
    <property type="match status" value="1"/>
</dbReference>
<evidence type="ECO:0000256" key="1">
    <source>
        <dbReference type="ARBA" id="ARBA00023125"/>
    </source>
</evidence>
<evidence type="ECO:0000313" key="4">
    <source>
        <dbReference type="EMBL" id="TDT31080.1"/>
    </source>
</evidence>
<name>A0A4R7J1T6_9ACTN</name>
<dbReference type="Pfam" id="PF17929">
    <property type="entry name" value="TetR_C_34"/>
    <property type="match status" value="1"/>
</dbReference>
<dbReference type="EMBL" id="SOAW01000002">
    <property type="protein sequence ID" value="TDT31080.1"/>
    <property type="molecule type" value="Genomic_DNA"/>
</dbReference>
<dbReference type="RefSeq" id="WP_133755395.1">
    <property type="nucleotide sequence ID" value="NZ_SOAW01000002.1"/>
</dbReference>
<keyword evidence="5" id="KW-1185">Reference proteome</keyword>
<dbReference type="SUPFAM" id="SSF46689">
    <property type="entry name" value="Homeodomain-like"/>
    <property type="match status" value="1"/>
</dbReference>
<protein>
    <submittedName>
        <fullName evidence="4">AcrR family transcriptional regulator</fullName>
    </submittedName>
</protein>
<evidence type="ECO:0000256" key="2">
    <source>
        <dbReference type="PROSITE-ProRule" id="PRU00335"/>
    </source>
</evidence>
<dbReference type="InterPro" id="IPR009057">
    <property type="entry name" value="Homeodomain-like_sf"/>
</dbReference>
<dbReference type="InterPro" id="IPR001647">
    <property type="entry name" value="HTH_TetR"/>
</dbReference>
<dbReference type="PROSITE" id="PS50977">
    <property type="entry name" value="HTH_TETR_2"/>
    <property type="match status" value="1"/>
</dbReference>
<proteinExistence type="predicted"/>
<evidence type="ECO:0000259" key="3">
    <source>
        <dbReference type="PROSITE" id="PS50977"/>
    </source>
</evidence>
<dbReference type="AlphaFoldDB" id="A0A4R7J1T6"/>
<dbReference type="Gene3D" id="1.10.357.10">
    <property type="entry name" value="Tetracycline Repressor, domain 2"/>
    <property type="match status" value="1"/>
</dbReference>
<gene>
    <name evidence="4" type="ORF">CLV29_2493</name>
</gene>
<dbReference type="InterPro" id="IPR041483">
    <property type="entry name" value="TetR_C_34"/>
</dbReference>
<reference evidence="4 5" key="1">
    <citation type="submission" date="2019-03" db="EMBL/GenBank/DDBJ databases">
        <title>Genomic Encyclopedia of Archaeal and Bacterial Type Strains, Phase II (KMG-II): from individual species to whole genera.</title>
        <authorList>
            <person name="Goeker M."/>
        </authorList>
    </citation>
    <scope>NUCLEOTIDE SEQUENCE [LARGE SCALE GENOMIC DNA]</scope>
    <source>
        <strain evidence="4 5">DSM 24323</strain>
    </source>
</reference>
<dbReference type="GO" id="GO:0000976">
    <property type="term" value="F:transcription cis-regulatory region binding"/>
    <property type="evidence" value="ECO:0007669"/>
    <property type="project" value="TreeGrafter"/>
</dbReference>
<sequence>MTTFKRARSPEQRAERREMILATADDLLDEYSVSELSLNLLATRTGLAKSNVLRYFDSREHVLLQLMLRLWDDWLAALDRGADSGSIEERERRLARTWAHELAVRPKFAELLAVQASVLERNVSPEAVTEFKRGVHERFGKLVAWVRGHVPELTEEQAQRFSVGASLLAGALWSAGNPSPVLEQVYRDNPDLCAYRIDFEPALGEQLLALIRGVQGSNTGTENGAESH</sequence>
<feature type="DNA-binding region" description="H-T-H motif" evidence="2">
    <location>
        <begin position="37"/>
        <end position="56"/>
    </location>
</feature>
<evidence type="ECO:0000313" key="5">
    <source>
        <dbReference type="Proteomes" id="UP000295371"/>
    </source>
</evidence>
<dbReference type="Pfam" id="PF00440">
    <property type="entry name" value="TetR_N"/>
    <property type="match status" value="1"/>
</dbReference>
<keyword evidence="1 2" id="KW-0238">DNA-binding</keyword>
<dbReference type="Proteomes" id="UP000295371">
    <property type="component" value="Unassembled WGS sequence"/>
</dbReference>
<comment type="caution">
    <text evidence="4">The sequence shown here is derived from an EMBL/GenBank/DDBJ whole genome shotgun (WGS) entry which is preliminary data.</text>
</comment>
<dbReference type="InterPro" id="IPR050109">
    <property type="entry name" value="HTH-type_TetR-like_transc_reg"/>
</dbReference>
<feature type="domain" description="HTH tetR-type" evidence="3">
    <location>
        <begin position="14"/>
        <end position="74"/>
    </location>
</feature>
<dbReference type="PANTHER" id="PTHR30055">
    <property type="entry name" value="HTH-TYPE TRANSCRIPTIONAL REGULATOR RUTR"/>
    <property type="match status" value="1"/>
</dbReference>
<dbReference type="OrthoDB" id="4709704at2"/>
<dbReference type="GO" id="GO:0003700">
    <property type="term" value="F:DNA-binding transcription factor activity"/>
    <property type="evidence" value="ECO:0007669"/>
    <property type="project" value="TreeGrafter"/>
</dbReference>
<accession>A0A4R7J1T6</accession>
<organism evidence="4 5">
    <name type="scientific">Naumannella halotolerans</name>
    <dbReference type="NCBI Taxonomy" id="993414"/>
    <lineage>
        <taxon>Bacteria</taxon>
        <taxon>Bacillati</taxon>
        <taxon>Actinomycetota</taxon>
        <taxon>Actinomycetes</taxon>
        <taxon>Propionibacteriales</taxon>
        <taxon>Propionibacteriaceae</taxon>
        <taxon>Naumannella</taxon>
    </lineage>
</organism>